<gene>
    <name evidence="1" type="ORF">ACFP5Y_14940</name>
</gene>
<protein>
    <submittedName>
        <fullName evidence="1">Uncharacterized protein</fullName>
    </submittedName>
</protein>
<dbReference type="EMBL" id="JBHSSC010000045">
    <property type="protein sequence ID" value="MFC6182533.1"/>
    <property type="molecule type" value="Genomic_DNA"/>
</dbReference>
<keyword evidence="2" id="KW-1185">Reference proteome</keyword>
<reference evidence="2" key="1">
    <citation type="journal article" date="2019" name="Int. J. Syst. Evol. Microbiol.">
        <title>The Global Catalogue of Microorganisms (GCM) 10K type strain sequencing project: providing services to taxonomists for standard genome sequencing and annotation.</title>
        <authorList>
            <consortium name="The Broad Institute Genomics Platform"/>
            <consortium name="The Broad Institute Genome Sequencing Center for Infectious Disease"/>
            <person name="Wu L."/>
            <person name="Ma J."/>
        </authorList>
    </citation>
    <scope>NUCLEOTIDE SEQUENCE [LARGE SCALE GENOMIC DNA]</scope>
    <source>
        <strain evidence="2">CCM 8933</strain>
    </source>
</reference>
<organism evidence="1 2">
    <name type="scientific">Lactiplantibacillus daowaiensis</name>
    <dbReference type="NCBI Taxonomy" id="2559918"/>
    <lineage>
        <taxon>Bacteria</taxon>
        <taxon>Bacillati</taxon>
        <taxon>Bacillota</taxon>
        <taxon>Bacilli</taxon>
        <taxon>Lactobacillales</taxon>
        <taxon>Lactobacillaceae</taxon>
        <taxon>Lactiplantibacillus</taxon>
    </lineage>
</organism>
<name>A0ABW1S3Z1_9LACO</name>
<dbReference type="Proteomes" id="UP001596282">
    <property type="component" value="Unassembled WGS sequence"/>
</dbReference>
<comment type="caution">
    <text evidence="1">The sequence shown here is derived from an EMBL/GenBank/DDBJ whole genome shotgun (WGS) entry which is preliminary data.</text>
</comment>
<sequence length="69" mass="7738">MGPDIEGYLDQRLIGQRFTLTTTDLMDGVTFFGIFYHLRATVSLHVGDLVEVTAADAHGLMVTVIERRR</sequence>
<evidence type="ECO:0000313" key="1">
    <source>
        <dbReference type="EMBL" id="MFC6182533.1"/>
    </source>
</evidence>
<dbReference type="RefSeq" id="WP_223876578.1">
    <property type="nucleotide sequence ID" value="NZ_BJDJ01000001.1"/>
</dbReference>
<proteinExistence type="predicted"/>
<evidence type="ECO:0000313" key="2">
    <source>
        <dbReference type="Proteomes" id="UP001596282"/>
    </source>
</evidence>
<accession>A0ABW1S3Z1</accession>